<keyword evidence="3 5" id="KW-0067">ATP-binding</keyword>
<dbReference type="InterPro" id="IPR017911">
    <property type="entry name" value="MacB-like_ATP-bd"/>
</dbReference>
<evidence type="ECO:0000256" key="3">
    <source>
        <dbReference type="ARBA" id="ARBA00022840"/>
    </source>
</evidence>
<dbReference type="InterPro" id="IPR003593">
    <property type="entry name" value="AAA+_ATPase"/>
</dbReference>
<protein>
    <submittedName>
        <fullName evidence="5">ABC transporter ATP-binding protein</fullName>
    </submittedName>
</protein>
<dbReference type="GO" id="GO:0022857">
    <property type="term" value="F:transmembrane transporter activity"/>
    <property type="evidence" value="ECO:0007669"/>
    <property type="project" value="TreeGrafter"/>
</dbReference>
<gene>
    <name evidence="5" type="ORF">HXK24_06600</name>
</gene>
<keyword evidence="1" id="KW-0813">Transport</keyword>
<dbReference type="Pfam" id="PF00005">
    <property type="entry name" value="ABC_tran"/>
    <property type="match status" value="1"/>
</dbReference>
<dbReference type="PANTHER" id="PTHR24220">
    <property type="entry name" value="IMPORT ATP-BINDING PROTEIN"/>
    <property type="match status" value="1"/>
</dbReference>
<dbReference type="GO" id="GO:0016887">
    <property type="term" value="F:ATP hydrolysis activity"/>
    <property type="evidence" value="ECO:0007669"/>
    <property type="project" value="InterPro"/>
</dbReference>
<comment type="caution">
    <text evidence="5">The sequence shown here is derived from an EMBL/GenBank/DDBJ whole genome shotgun (WGS) entry which is preliminary data.</text>
</comment>
<dbReference type="Gene3D" id="3.40.50.300">
    <property type="entry name" value="P-loop containing nucleotide triphosphate hydrolases"/>
    <property type="match status" value="1"/>
</dbReference>
<dbReference type="InterPro" id="IPR003439">
    <property type="entry name" value="ABC_transporter-like_ATP-bd"/>
</dbReference>
<evidence type="ECO:0000256" key="1">
    <source>
        <dbReference type="ARBA" id="ARBA00022448"/>
    </source>
</evidence>
<reference evidence="5" key="1">
    <citation type="submission" date="2020-04" db="EMBL/GenBank/DDBJ databases">
        <title>Deep metagenomics examines the oral microbiome during advanced dental caries in children, revealing novel taxa and co-occurrences with host molecules.</title>
        <authorList>
            <person name="Baker J.L."/>
            <person name="Morton J.T."/>
            <person name="Dinis M."/>
            <person name="Alvarez R."/>
            <person name="Tran N.C."/>
            <person name="Knight R."/>
            <person name="Edlund A."/>
        </authorList>
    </citation>
    <scope>NUCLEOTIDE SEQUENCE</scope>
    <source>
        <strain evidence="5">JCVI_3_bin.11</strain>
    </source>
</reference>
<dbReference type="AlphaFoldDB" id="A0A9D5X685"/>
<evidence type="ECO:0000259" key="4">
    <source>
        <dbReference type="PROSITE" id="PS50893"/>
    </source>
</evidence>
<dbReference type="GO" id="GO:0005886">
    <property type="term" value="C:plasma membrane"/>
    <property type="evidence" value="ECO:0007669"/>
    <property type="project" value="TreeGrafter"/>
</dbReference>
<dbReference type="Proteomes" id="UP000787322">
    <property type="component" value="Unassembled WGS sequence"/>
</dbReference>
<evidence type="ECO:0000256" key="2">
    <source>
        <dbReference type="ARBA" id="ARBA00022741"/>
    </source>
</evidence>
<dbReference type="PANTHER" id="PTHR24220:SF86">
    <property type="entry name" value="ABC TRANSPORTER ABCH.1"/>
    <property type="match status" value="1"/>
</dbReference>
<accession>A0A9D5X685</accession>
<dbReference type="PROSITE" id="PS50893">
    <property type="entry name" value="ABC_TRANSPORTER_2"/>
    <property type="match status" value="1"/>
</dbReference>
<dbReference type="SMART" id="SM00382">
    <property type="entry name" value="AAA"/>
    <property type="match status" value="1"/>
</dbReference>
<evidence type="ECO:0000313" key="6">
    <source>
        <dbReference type="Proteomes" id="UP000787322"/>
    </source>
</evidence>
<evidence type="ECO:0000313" key="5">
    <source>
        <dbReference type="EMBL" id="MBF4803462.1"/>
    </source>
</evidence>
<sequence length="264" mass="28675">MSKVIEVHKLHRIYETAAGLTHALRGVSLTVEKGEFLCIMGPSGSGKSTLMNILGCLDTPTAGSYKLEGLEVADLSDDDLAEIRATRLGFVFQSFNLLPRTTVLRNVMLPLIYSDIPAKERELRAWKALRSVGLPEEYYEHKSNELSGGQVQRVAIARALVNDPAVIFADEPTGNLDSATSEMVLNTFKSMQERGKTIVLITHDPETAFWADRVVHIRDGRLLTDEQEKEFVKQHAAQSATAEGAASGMRTVAGAHAATGGAAL</sequence>
<organism evidence="5 6">
    <name type="scientific">Lancefieldella parvula</name>
    <dbReference type="NCBI Taxonomy" id="1382"/>
    <lineage>
        <taxon>Bacteria</taxon>
        <taxon>Bacillati</taxon>
        <taxon>Actinomycetota</taxon>
        <taxon>Coriobacteriia</taxon>
        <taxon>Coriobacteriales</taxon>
        <taxon>Atopobiaceae</taxon>
        <taxon>Lancefieldella</taxon>
    </lineage>
</organism>
<dbReference type="FunFam" id="3.40.50.300:FF:000032">
    <property type="entry name" value="Export ABC transporter ATP-binding protein"/>
    <property type="match status" value="1"/>
</dbReference>
<dbReference type="EMBL" id="JABZGU010000224">
    <property type="protein sequence ID" value="MBF4803462.1"/>
    <property type="molecule type" value="Genomic_DNA"/>
</dbReference>
<proteinExistence type="predicted"/>
<dbReference type="CDD" id="cd03255">
    <property type="entry name" value="ABC_MJ0796_LolCDE_FtsE"/>
    <property type="match status" value="1"/>
</dbReference>
<dbReference type="GO" id="GO:0098796">
    <property type="term" value="C:membrane protein complex"/>
    <property type="evidence" value="ECO:0007669"/>
    <property type="project" value="UniProtKB-ARBA"/>
</dbReference>
<feature type="domain" description="ABC transporter" evidence="4">
    <location>
        <begin position="5"/>
        <end position="244"/>
    </location>
</feature>
<dbReference type="InterPro" id="IPR027417">
    <property type="entry name" value="P-loop_NTPase"/>
</dbReference>
<dbReference type="InterPro" id="IPR015854">
    <property type="entry name" value="ABC_transpr_LolD-like"/>
</dbReference>
<name>A0A9D5X685_9ACTN</name>
<dbReference type="SUPFAM" id="SSF52540">
    <property type="entry name" value="P-loop containing nucleoside triphosphate hydrolases"/>
    <property type="match status" value="1"/>
</dbReference>
<dbReference type="GO" id="GO:0005524">
    <property type="term" value="F:ATP binding"/>
    <property type="evidence" value="ECO:0007669"/>
    <property type="project" value="UniProtKB-KW"/>
</dbReference>
<keyword evidence="2" id="KW-0547">Nucleotide-binding</keyword>